<name>A0ABS5JYY2_9BACT</name>
<keyword evidence="2" id="KW-1133">Transmembrane helix</keyword>
<sequence>MISLFNVRTIARFESKTLLRSWFFRIFSAIALFFLLMFNMFAVAGIAEGSWPGRLIPSGVPYFNMWILNIAQSIIAIFLSADFLGRDKKLDTTEAFYVRSMSNIEYVTGKTLGILKVFVVLNAIVMALGILFSLIGSDTTVNWSSFILYPLLISLPTLVFILGLSFFVMTLIRNQAITFVVLLGLVALSLFYLRNKFFGLMDVLGFYMPFMRSDFTGFGNELDLILVRSSFLLLGIFFILATVWRLPRLEQQKFAKYTLLAGMLITGFGALTMMSFKAIGDNQNVNLRAEVSRLNQQLKPSAYNINNYHINLIHKADKIDVIAQLEVGLKDGKNGDLVLAINPGLKVKKVSIDGKDVTFERQAHLLTVKKNSIVKGSFTVELNYEGTINDIAMFPEVDDETLLSLNRLDPIIANKQFSFITSNYVLLTREANWYPVVASDLYWTRYPFVRMDLDVQSKPGLTVISQGNSKDEEEGRWSFTSQQALNAYSVVIGTFEKVSTMVDSVEFSLYYHPKHTFFKPFFTELEDTASVLIQNIKNDFERQLAVSYPFDKFSIVESPINFYSYLRNWSLSTEEVMPEMVFFPECGGGNWQNDIKNQKRRTENRGRNRNEEMSEKDVQIEIFKSYIGDNFIRPRRFFFGRRQSGERSVENWGRYQVFPLYFTYANSIEEDGYPLLTIALENYLHERLSSNVPGGFGGLSTNDEVILKLKDRSLNDLIEEEDVNVLGNVFASKGNQLISSFKVNTNAVTFDRQLNEIVKNTQFKNIEVEEFTSLMDQLSESDFNELYNNWLKDDNAPAFLFGNVDVWEIKEGNRIRYFVKVPVANKGDIDGIVGLTIREGERRGGRGRFRSEFSMDQSSNAKSYLIKKGETVDIGFILDEVPRDVSVNTYLARNIPSNQRLNINAVIKDKRVVDFFEGLQPSSKKLRYAEKFEVIVDNEDDGCSFVNTGESRTIKDWWLSRQNEEDENETYGRIRFWNTPVKWSPVAGEEFFGEYLKSGYYKRKGTGEGYVSWTGQIEAPGNYAVYAYVPDIRGRFRGRGDRGYERDFHYTVNSDDGEDEVEIKVTQDNNGWLYLGDYYFSEGAATVKLSDFTKSEYVIADAVKWVKK</sequence>
<comment type="caution">
    <text evidence="4">The sequence shown here is derived from an EMBL/GenBank/DDBJ whole genome shotgun (WGS) entry which is preliminary data.</text>
</comment>
<evidence type="ECO:0000256" key="2">
    <source>
        <dbReference type="SAM" id="Phobius"/>
    </source>
</evidence>
<keyword evidence="2" id="KW-0812">Transmembrane</keyword>
<feature type="compositionally biased region" description="Basic and acidic residues" evidence="1">
    <location>
        <begin position="596"/>
        <end position="612"/>
    </location>
</feature>
<protein>
    <recommendedName>
        <fullName evidence="3">Golvesin/Xly CBD-like domain-containing protein</fullName>
    </recommendedName>
</protein>
<feature type="transmembrane region" description="Helical" evidence="2">
    <location>
        <begin position="225"/>
        <end position="246"/>
    </location>
</feature>
<feature type="transmembrane region" description="Helical" evidence="2">
    <location>
        <begin position="114"/>
        <end position="135"/>
    </location>
</feature>
<keyword evidence="2" id="KW-0472">Membrane</keyword>
<gene>
    <name evidence="4" type="ORF">KEM10_17420</name>
</gene>
<evidence type="ECO:0000313" key="4">
    <source>
        <dbReference type="EMBL" id="MBS2100071.1"/>
    </source>
</evidence>
<feature type="transmembrane region" description="Helical" evidence="2">
    <location>
        <begin position="258"/>
        <end position="276"/>
    </location>
</feature>
<reference evidence="4 5" key="1">
    <citation type="journal article" date="2015" name="Int. J. Syst. Evol. Microbiol.">
        <title>Carboxylicivirga linearis sp. nov., isolated from a sea cucumber culture pond.</title>
        <authorList>
            <person name="Wang F.Q."/>
            <person name="Zhou Y.X."/>
            <person name="Lin X.Z."/>
            <person name="Chen G.J."/>
            <person name="Du Z.J."/>
        </authorList>
    </citation>
    <scope>NUCLEOTIDE SEQUENCE [LARGE SCALE GENOMIC DNA]</scope>
    <source>
        <strain evidence="4 5">FB218</strain>
    </source>
</reference>
<accession>A0ABS5JYY2</accession>
<feature type="transmembrane region" description="Helical" evidence="2">
    <location>
        <begin position="147"/>
        <end position="169"/>
    </location>
</feature>
<feature type="transmembrane region" description="Helical" evidence="2">
    <location>
        <begin position="22"/>
        <end position="46"/>
    </location>
</feature>
<organism evidence="4 5">
    <name type="scientific">Carboxylicivirga linearis</name>
    <dbReference type="NCBI Taxonomy" id="1628157"/>
    <lineage>
        <taxon>Bacteria</taxon>
        <taxon>Pseudomonadati</taxon>
        <taxon>Bacteroidota</taxon>
        <taxon>Bacteroidia</taxon>
        <taxon>Marinilabiliales</taxon>
        <taxon>Marinilabiliaceae</taxon>
        <taxon>Carboxylicivirga</taxon>
    </lineage>
</organism>
<dbReference type="InterPro" id="IPR033803">
    <property type="entry name" value="CBD-like_Golvesin-Xly"/>
</dbReference>
<feature type="transmembrane region" description="Helical" evidence="2">
    <location>
        <begin position="66"/>
        <end position="84"/>
    </location>
</feature>
<feature type="transmembrane region" description="Helical" evidence="2">
    <location>
        <begin position="176"/>
        <end position="193"/>
    </location>
</feature>
<evidence type="ECO:0000256" key="1">
    <source>
        <dbReference type="SAM" id="MobiDB-lite"/>
    </source>
</evidence>
<dbReference type="EMBL" id="JAGUCO010000018">
    <property type="protein sequence ID" value="MBS2100071.1"/>
    <property type="molecule type" value="Genomic_DNA"/>
</dbReference>
<evidence type="ECO:0000259" key="3">
    <source>
        <dbReference type="Pfam" id="PF25275"/>
    </source>
</evidence>
<proteinExistence type="predicted"/>
<feature type="region of interest" description="Disordered" evidence="1">
    <location>
        <begin position="593"/>
        <end position="612"/>
    </location>
</feature>
<evidence type="ECO:0000313" key="5">
    <source>
        <dbReference type="Proteomes" id="UP000708576"/>
    </source>
</evidence>
<dbReference type="Proteomes" id="UP000708576">
    <property type="component" value="Unassembled WGS sequence"/>
</dbReference>
<feature type="domain" description="Golvesin/Xly CBD-like" evidence="3">
    <location>
        <begin position="995"/>
        <end position="1106"/>
    </location>
</feature>
<keyword evidence="5" id="KW-1185">Reference proteome</keyword>
<dbReference type="Pfam" id="PF25275">
    <property type="entry name" value="Golvesin_C"/>
    <property type="match status" value="1"/>
</dbReference>
<dbReference type="RefSeq" id="WP_212217313.1">
    <property type="nucleotide sequence ID" value="NZ_JAGUCO010000018.1"/>
</dbReference>